<sequence length="248" mass="27780">MTTNACYSCRQAHKKCSFAVKPFQPCGQKSSRPRCPCEDSFVVDNDESIPEQEWTLKPQAGRQERFQIISCVPSKRNPPNPPQKDTPVPCMPCKQTPGPSGTQWSRTCSATPIQSSKLQVPSHEDTSTFEHEPEVAQTQSMEEPFGKSPLYFFYSYKLSLTRPDTPHSIIIIDNSPVTPPPPSSLEIPTASSPLAQSSPHSHNEAQQEFTNLLPTLIIPQEIVHYSINQILLEHCQFLHMIPFVDATH</sequence>
<evidence type="ECO:0000256" key="1">
    <source>
        <dbReference type="SAM" id="MobiDB-lite"/>
    </source>
</evidence>
<protein>
    <recommendedName>
        <fullName evidence="4">Zn(2)-C6 fungal-type domain-containing protein</fullName>
    </recommendedName>
</protein>
<organism evidence="2 3">
    <name type="scientific">Austropuccinia psidii MF-1</name>
    <dbReference type="NCBI Taxonomy" id="1389203"/>
    <lineage>
        <taxon>Eukaryota</taxon>
        <taxon>Fungi</taxon>
        <taxon>Dikarya</taxon>
        <taxon>Basidiomycota</taxon>
        <taxon>Pucciniomycotina</taxon>
        <taxon>Pucciniomycetes</taxon>
        <taxon>Pucciniales</taxon>
        <taxon>Sphaerophragmiaceae</taxon>
        <taxon>Austropuccinia</taxon>
    </lineage>
</organism>
<gene>
    <name evidence="2" type="ORF">O181_014761</name>
</gene>
<feature type="compositionally biased region" description="Basic and acidic residues" evidence="1">
    <location>
        <begin position="122"/>
        <end position="134"/>
    </location>
</feature>
<accession>A0A9Q3GPF4</accession>
<dbReference type="Proteomes" id="UP000765509">
    <property type="component" value="Unassembled WGS sequence"/>
</dbReference>
<dbReference type="AlphaFoldDB" id="A0A9Q3GPF4"/>
<feature type="compositionally biased region" description="Polar residues" evidence="1">
    <location>
        <begin position="97"/>
        <end position="119"/>
    </location>
</feature>
<keyword evidence="3" id="KW-1185">Reference proteome</keyword>
<proteinExistence type="predicted"/>
<name>A0A9Q3GPF4_9BASI</name>
<feature type="region of interest" description="Disordered" evidence="1">
    <location>
        <begin position="173"/>
        <end position="206"/>
    </location>
</feature>
<evidence type="ECO:0000313" key="3">
    <source>
        <dbReference type="Proteomes" id="UP000765509"/>
    </source>
</evidence>
<evidence type="ECO:0008006" key="4">
    <source>
        <dbReference type="Google" id="ProtNLM"/>
    </source>
</evidence>
<dbReference type="EMBL" id="AVOT02003967">
    <property type="protein sequence ID" value="MBW0475046.1"/>
    <property type="molecule type" value="Genomic_DNA"/>
</dbReference>
<comment type="caution">
    <text evidence="2">The sequence shown here is derived from an EMBL/GenBank/DDBJ whole genome shotgun (WGS) entry which is preliminary data.</text>
</comment>
<reference evidence="2" key="1">
    <citation type="submission" date="2021-03" db="EMBL/GenBank/DDBJ databases">
        <title>Draft genome sequence of rust myrtle Austropuccinia psidii MF-1, a brazilian biotype.</title>
        <authorList>
            <person name="Quecine M.C."/>
            <person name="Pachon D.M.R."/>
            <person name="Bonatelli M.L."/>
            <person name="Correr F.H."/>
            <person name="Franceschini L.M."/>
            <person name="Leite T.F."/>
            <person name="Margarido G.R.A."/>
            <person name="Almeida C.A."/>
            <person name="Ferrarezi J.A."/>
            <person name="Labate C.A."/>
        </authorList>
    </citation>
    <scope>NUCLEOTIDE SEQUENCE</scope>
    <source>
        <strain evidence="2">MF-1</strain>
    </source>
</reference>
<feature type="region of interest" description="Disordered" evidence="1">
    <location>
        <begin position="72"/>
        <end position="141"/>
    </location>
</feature>
<evidence type="ECO:0000313" key="2">
    <source>
        <dbReference type="EMBL" id="MBW0475046.1"/>
    </source>
</evidence>
<feature type="compositionally biased region" description="Polar residues" evidence="1">
    <location>
        <begin position="189"/>
        <end position="206"/>
    </location>
</feature>